<dbReference type="Proteomes" id="UP001150259">
    <property type="component" value="Unassembled WGS sequence"/>
</dbReference>
<dbReference type="Pfam" id="PF02744">
    <property type="entry name" value="GalP_UDP_tr_C"/>
    <property type="match status" value="1"/>
</dbReference>
<dbReference type="PANTHER" id="PTHR11943">
    <property type="entry name" value="GALACTOSE-1-PHOSPHATE URIDYLYLTRANSFERASE"/>
    <property type="match status" value="1"/>
</dbReference>
<dbReference type="GO" id="GO:0008108">
    <property type="term" value="F:UDP-glucose:hexose-1-phosphate uridylyltransferase activity"/>
    <property type="evidence" value="ECO:0007669"/>
    <property type="project" value="UniProtKB-EC"/>
</dbReference>
<evidence type="ECO:0000256" key="10">
    <source>
        <dbReference type="ARBA" id="ARBA00022833"/>
    </source>
</evidence>
<sequence length="376" mass="41471">MAHQVRRTSARLADGREIIYFDDETETRSPRPDERPLGARAEAGEMRFDALTGEWVAVASHRQNRTFLPPPDECPLCPTGRGSVPSEVPDPAYDVVVFENRFPSFSEGAADLDSPVPEPLFATAPARGRCEVVCFTSDHSGQFAQLPPARVETVLEAWVDRTTELSRLPGVDYVFCFENRGPEIGVTLHHPHGQIYAYPYVPARSRAMLERAREHRATTGRLLGSDVLAAEVAAGSRLVLESEHWTAYAPYASRWPVEVHLVPNRAVPDLPALTAQERADFATVYPQLLRRLDRFHVAPTAVDGDATIPLPYIAGWHQAPVNVGREDWRLSMQITSILRAPGKLKYLAGSESGVGGWVTDVAPEAVAARLRELVDA</sequence>
<name>A0ABT5GKF9_9MICO</name>
<dbReference type="InterPro" id="IPR019779">
    <property type="entry name" value="GalP_UDPtransf1_His-AS"/>
</dbReference>
<evidence type="ECO:0000256" key="9">
    <source>
        <dbReference type="ARBA" id="ARBA00022723"/>
    </source>
</evidence>
<evidence type="ECO:0000256" key="1">
    <source>
        <dbReference type="ARBA" id="ARBA00001107"/>
    </source>
</evidence>
<evidence type="ECO:0000313" key="18">
    <source>
        <dbReference type="Proteomes" id="UP001150259"/>
    </source>
</evidence>
<dbReference type="EC" id="2.7.7.12" evidence="5 13"/>
<accession>A0ABT5GKF9</accession>
<organism evidence="17 18">
    <name type="scientific">Intrasporangium calvum</name>
    <dbReference type="NCBI Taxonomy" id="53358"/>
    <lineage>
        <taxon>Bacteria</taxon>
        <taxon>Bacillati</taxon>
        <taxon>Actinomycetota</taxon>
        <taxon>Actinomycetes</taxon>
        <taxon>Micrococcales</taxon>
        <taxon>Intrasporangiaceae</taxon>
        <taxon>Intrasporangium</taxon>
    </lineage>
</organism>
<evidence type="ECO:0000256" key="3">
    <source>
        <dbReference type="ARBA" id="ARBA00004947"/>
    </source>
</evidence>
<keyword evidence="9 14" id="KW-0479">Metal-binding</keyword>
<dbReference type="Gene3D" id="3.30.428.10">
    <property type="entry name" value="HIT-like"/>
    <property type="match status" value="2"/>
</dbReference>
<dbReference type="InterPro" id="IPR005849">
    <property type="entry name" value="GalP_Utransf_N"/>
</dbReference>
<evidence type="ECO:0000256" key="5">
    <source>
        <dbReference type="ARBA" id="ARBA00012384"/>
    </source>
</evidence>
<dbReference type="PIRSF" id="PIRSF000808">
    <property type="entry name" value="GalT"/>
    <property type="match status" value="1"/>
</dbReference>
<dbReference type="InterPro" id="IPR005850">
    <property type="entry name" value="GalP_Utransf_C"/>
</dbReference>
<evidence type="ECO:0000256" key="13">
    <source>
        <dbReference type="NCBIfam" id="TIGR00209"/>
    </source>
</evidence>
<evidence type="ECO:0000256" key="12">
    <source>
        <dbReference type="ARBA" id="ARBA00023277"/>
    </source>
</evidence>
<dbReference type="NCBIfam" id="TIGR00209">
    <property type="entry name" value="galT_1"/>
    <property type="match status" value="1"/>
</dbReference>
<dbReference type="PANTHER" id="PTHR11943:SF1">
    <property type="entry name" value="GALACTOSE-1-PHOSPHATE URIDYLYLTRANSFERASE"/>
    <property type="match status" value="1"/>
</dbReference>
<evidence type="ECO:0000259" key="16">
    <source>
        <dbReference type="Pfam" id="PF02744"/>
    </source>
</evidence>
<dbReference type="SUPFAM" id="SSF54197">
    <property type="entry name" value="HIT-like"/>
    <property type="match status" value="2"/>
</dbReference>
<evidence type="ECO:0000256" key="11">
    <source>
        <dbReference type="ARBA" id="ARBA00023144"/>
    </source>
</evidence>
<keyword evidence="18" id="KW-1185">Reference proteome</keyword>
<dbReference type="RefSeq" id="WP_272463271.1">
    <property type="nucleotide sequence ID" value="NZ_JAPFQL010000080.1"/>
</dbReference>
<feature type="domain" description="Galactose-1-phosphate uridyl transferase N-terminal" evidence="15">
    <location>
        <begin position="45"/>
        <end position="202"/>
    </location>
</feature>
<protein>
    <recommendedName>
        <fullName evidence="6 13">Galactose-1-phosphate uridylyltransferase</fullName>
        <ecNumber evidence="5 13">2.7.7.12</ecNumber>
    </recommendedName>
</protein>
<evidence type="ECO:0000256" key="14">
    <source>
        <dbReference type="RuleBase" id="RU000506"/>
    </source>
</evidence>
<comment type="pathway">
    <text evidence="3 14">Carbohydrate metabolism; galactose metabolism.</text>
</comment>
<comment type="similarity">
    <text evidence="4 14">Belongs to the galactose-1-phosphate uridylyltransferase type 1 family.</text>
</comment>
<feature type="domain" description="Galactose-1-phosphate uridyl transferase C-terminal" evidence="16">
    <location>
        <begin position="215"/>
        <end position="373"/>
    </location>
</feature>
<comment type="caution">
    <text evidence="17">The sequence shown here is derived from an EMBL/GenBank/DDBJ whole genome shotgun (WGS) entry which is preliminary data.</text>
</comment>
<evidence type="ECO:0000256" key="6">
    <source>
        <dbReference type="ARBA" id="ARBA00016340"/>
    </source>
</evidence>
<reference evidence="17 18" key="1">
    <citation type="submission" date="2022-11" db="EMBL/GenBank/DDBJ databases">
        <title>Anaerobic phenanthrene biodegradation by a DNRA strain PheN6.</title>
        <authorList>
            <person name="Zhang Z."/>
        </authorList>
    </citation>
    <scope>NUCLEOTIDE SEQUENCE [LARGE SCALE GENOMIC DNA]</scope>
    <source>
        <strain evidence="17 18">PheN6</strain>
    </source>
</reference>
<keyword evidence="7 14" id="KW-0808">Transferase</keyword>
<evidence type="ECO:0000259" key="15">
    <source>
        <dbReference type="Pfam" id="PF01087"/>
    </source>
</evidence>
<dbReference type="Pfam" id="PF01087">
    <property type="entry name" value="GalP_UDP_transf"/>
    <property type="match status" value="1"/>
</dbReference>
<gene>
    <name evidence="17" type="primary">galT</name>
    <name evidence="17" type="ORF">OO014_15720</name>
</gene>
<comment type="cofactor">
    <cofactor evidence="2">
        <name>Zn(2+)</name>
        <dbReference type="ChEBI" id="CHEBI:29105"/>
    </cofactor>
</comment>
<evidence type="ECO:0000256" key="4">
    <source>
        <dbReference type="ARBA" id="ARBA00010951"/>
    </source>
</evidence>
<evidence type="ECO:0000313" key="17">
    <source>
        <dbReference type="EMBL" id="MDC5698704.1"/>
    </source>
</evidence>
<keyword evidence="12 14" id="KW-0119">Carbohydrate metabolism</keyword>
<dbReference type="InterPro" id="IPR001937">
    <property type="entry name" value="GalP_UDPtransf1"/>
</dbReference>
<keyword evidence="11 14" id="KW-0299">Galactose metabolism</keyword>
<keyword evidence="10" id="KW-0862">Zinc</keyword>
<keyword evidence="8 14" id="KW-0548">Nucleotidyltransferase</keyword>
<dbReference type="PROSITE" id="PS00117">
    <property type="entry name" value="GAL_P_UDP_TRANSF_I"/>
    <property type="match status" value="1"/>
</dbReference>
<proteinExistence type="inferred from homology"/>
<evidence type="ECO:0000256" key="2">
    <source>
        <dbReference type="ARBA" id="ARBA00001947"/>
    </source>
</evidence>
<evidence type="ECO:0000256" key="7">
    <source>
        <dbReference type="ARBA" id="ARBA00022679"/>
    </source>
</evidence>
<comment type="catalytic activity">
    <reaction evidence="1 14">
        <text>alpha-D-galactose 1-phosphate + UDP-alpha-D-glucose = alpha-D-glucose 1-phosphate + UDP-alpha-D-galactose</text>
        <dbReference type="Rhea" id="RHEA:13989"/>
        <dbReference type="ChEBI" id="CHEBI:58336"/>
        <dbReference type="ChEBI" id="CHEBI:58601"/>
        <dbReference type="ChEBI" id="CHEBI:58885"/>
        <dbReference type="ChEBI" id="CHEBI:66914"/>
        <dbReference type="EC" id="2.7.7.12"/>
    </reaction>
</comment>
<evidence type="ECO:0000256" key="8">
    <source>
        <dbReference type="ARBA" id="ARBA00022695"/>
    </source>
</evidence>
<dbReference type="InterPro" id="IPR036265">
    <property type="entry name" value="HIT-like_sf"/>
</dbReference>
<dbReference type="EMBL" id="JAPFQL010000080">
    <property type="protein sequence ID" value="MDC5698704.1"/>
    <property type="molecule type" value="Genomic_DNA"/>
</dbReference>